<gene>
    <name evidence="5" type="ORF">EG028_08830</name>
</gene>
<dbReference type="PIRSF" id="PIRSF016202">
    <property type="entry name" value="PH1107"/>
    <property type="match status" value="1"/>
</dbReference>
<reference evidence="6" key="1">
    <citation type="submission" date="2018-11" db="EMBL/GenBank/DDBJ databases">
        <title>Chitinophaga lutea sp.nov., isolate from arsenic contaminated soil.</title>
        <authorList>
            <person name="Zong Y."/>
        </authorList>
    </citation>
    <scope>NUCLEOTIDE SEQUENCE [LARGE SCALE GENOMIC DNA]</scope>
    <source>
        <strain evidence="6">YLT18</strain>
    </source>
</reference>
<evidence type="ECO:0008006" key="7">
    <source>
        <dbReference type="Google" id="ProtNLM"/>
    </source>
</evidence>
<dbReference type="EMBL" id="RMBX01000004">
    <property type="protein sequence ID" value="RPD41413.1"/>
    <property type="molecule type" value="Genomic_DNA"/>
</dbReference>
<evidence type="ECO:0000256" key="4">
    <source>
        <dbReference type="SAM" id="SignalP"/>
    </source>
</evidence>
<sequence>MNIPRISLITLLMLLALGSAAQNTLPDWALGGFVRVRGKNPVISPYNNTYFWCPMQKDSIAWESNDTFNPAATVLKKDIVVLYRAEDKSGQGIGRRTSRIGYAISRNGTGFTRNPTPVLYPSEDNQRQYEFPGGCEDPRVAVTGDGLYVMLYTQWNRSVARLGVATSRDLIHWEKHGPAFENAYDGKFLEHWSKSASIVTQVRQGRQVITKVNGKYFMYWGEHGVYGATSENLLDWSPILDDTGGIKPFISPRKGYFDSDLTECGPPAVITDKGILLLYNGKNSAGKNGDSRFNGNAYCAGQVLFDKNDPTKPIARLDVPFLRPMEAFEKSGQYKDGTVFIEGLVYHRKKWFLYYGCADSRVAVAIFDPKHPLPGDPVPAK</sequence>
<evidence type="ECO:0000313" key="5">
    <source>
        <dbReference type="EMBL" id="RPD41413.1"/>
    </source>
</evidence>
<feature type="signal peptide" evidence="4">
    <location>
        <begin position="1"/>
        <end position="21"/>
    </location>
</feature>
<dbReference type="PANTHER" id="PTHR34106:SF5">
    <property type="entry name" value="GLYCOSIDASE"/>
    <property type="match status" value="1"/>
</dbReference>
<dbReference type="OrthoDB" id="2534034at2"/>
<proteinExistence type="inferred from homology"/>
<dbReference type="InterPro" id="IPR007184">
    <property type="entry name" value="Mannoside_phosphorylase"/>
</dbReference>
<organism evidence="5 6">
    <name type="scientific">Chitinophaga barathri</name>
    <dbReference type="NCBI Taxonomy" id="1647451"/>
    <lineage>
        <taxon>Bacteria</taxon>
        <taxon>Pseudomonadati</taxon>
        <taxon>Bacteroidota</taxon>
        <taxon>Chitinophagia</taxon>
        <taxon>Chitinophagales</taxon>
        <taxon>Chitinophagaceae</taxon>
        <taxon>Chitinophaga</taxon>
    </lineage>
</organism>
<keyword evidence="6" id="KW-1185">Reference proteome</keyword>
<dbReference type="Pfam" id="PF04041">
    <property type="entry name" value="Glyco_hydro_130"/>
    <property type="match status" value="1"/>
</dbReference>
<name>A0A3N4N1C5_9BACT</name>
<keyword evidence="1" id="KW-0328">Glycosyltransferase</keyword>
<dbReference type="GO" id="GO:0016757">
    <property type="term" value="F:glycosyltransferase activity"/>
    <property type="evidence" value="ECO:0007669"/>
    <property type="project" value="UniProtKB-KW"/>
</dbReference>
<dbReference type="Gene3D" id="2.115.10.20">
    <property type="entry name" value="Glycosyl hydrolase domain, family 43"/>
    <property type="match status" value="1"/>
</dbReference>
<evidence type="ECO:0000256" key="2">
    <source>
        <dbReference type="ARBA" id="ARBA00022679"/>
    </source>
</evidence>
<dbReference type="SUPFAM" id="SSF75005">
    <property type="entry name" value="Arabinanase/levansucrase/invertase"/>
    <property type="match status" value="1"/>
</dbReference>
<keyword evidence="4" id="KW-0732">Signal</keyword>
<dbReference type="InterPro" id="IPR023296">
    <property type="entry name" value="Glyco_hydro_beta-prop_sf"/>
</dbReference>
<evidence type="ECO:0000313" key="6">
    <source>
        <dbReference type="Proteomes" id="UP000279089"/>
    </source>
</evidence>
<accession>A0A3N4N1C5</accession>
<dbReference type="Proteomes" id="UP000279089">
    <property type="component" value="Unassembled WGS sequence"/>
</dbReference>
<dbReference type="RefSeq" id="WP_120516287.1">
    <property type="nucleotide sequence ID" value="NZ_QXZY01000005.1"/>
</dbReference>
<comment type="caution">
    <text evidence="5">The sequence shown here is derived from an EMBL/GenBank/DDBJ whole genome shotgun (WGS) entry which is preliminary data.</text>
</comment>
<dbReference type="AlphaFoldDB" id="A0A3N4N1C5"/>
<evidence type="ECO:0000256" key="3">
    <source>
        <dbReference type="ARBA" id="ARBA00024356"/>
    </source>
</evidence>
<keyword evidence="2" id="KW-0808">Transferase</keyword>
<protein>
    <recommendedName>
        <fullName evidence="7">Pesticidal protein Cry15Aa</fullName>
    </recommendedName>
</protein>
<dbReference type="CDD" id="cd18610">
    <property type="entry name" value="GH130_BT3780-like"/>
    <property type="match status" value="1"/>
</dbReference>
<dbReference type="PANTHER" id="PTHR34106">
    <property type="entry name" value="GLYCOSIDASE"/>
    <property type="match status" value="1"/>
</dbReference>
<feature type="chain" id="PRO_5018112381" description="Pesticidal protein Cry15Aa" evidence="4">
    <location>
        <begin position="22"/>
        <end position="381"/>
    </location>
</feature>
<comment type="similarity">
    <text evidence="3">Belongs to the glycosyl hydrolase 130 family.</text>
</comment>
<evidence type="ECO:0000256" key="1">
    <source>
        <dbReference type="ARBA" id="ARBA00022676"/>
    </source>
</evidence>